<sequence>MSRIWIYLFSALCALVLSGVYQVEGMEVLTSSELEAANGTNVRLKCTFKSTHPLSEEKISVSWSFQPLGKTSAESIFHYQGSAYPPPKGLFKDHAVWSGDVMKGDASITLQDVQFNFNGTYSCQVRNPPDIQGFAGEISLRVVQKVSFSEIGILAIAVGGSIGIVLLILIIYIIVRVFRRQGNDMGVEMEDHRSKDQVL</sequence>
<keyword evidence="3 10" id="KW-0812">Transmembrane</keyword>
<dbReference type="PROSITE" id="PS50835">
    <property type="entry name" value="IG_LIKE"/>
    <property type="match status" value="1"/>
</dbReference>
<dbReference type="SMART" id="SM00406">
    <property type="entry name" value="IGv"/>
    <property type="match status" value="1"/>
</dbReference>
<dbReference type="Gene3D" id="2.60.40.10">
    <property type="entry name" value="Immunoglobulins"/>
    <property type="match status" value="1"/>
</dbReference>
<dbReference type="GO" id="GO:0098609">
    <property type="term" value="P:cell-cell adhesion"/>
    <property type="evidence" value="ECO:0007669"/>
    <property type="project" value="TreeGrafter"/>
</dbReference>
<dbReference type="AlphaFoldDB" id="A0A3N0Y3C0"/>
<evidence type="ECO:0000256" key="4">
    <source>
        <dbReference type="ARBA" id="ARBA00022729"/>
    </source>
</evidence>
<dbReference type="InterPro" id="IPR003599">
    <property type="entry name" value="Ig_sub"/>
</dbReference>
<proteinExistence type="inferred from homology"/>
<evidence type="ECO:0000256" key="7">
    <source>
        <dbReference type="ARBA" id="ARBA00023157"/>
    </source>
</evidence>
<evidence type="ECO:0000256" key="11">
    <source>
        <dbReference type="SAM" id="SignalP"/>
    </source>
</evidence>
<dbReference type="FunFam" id="2.60.40.10:FF:000193">
    <property type="entry name" value="Myelin protein zero-like 1 like"/>
    <property type="match status" value="1"/>
</dbReference>
<dbReference type="InterPro" id="IPR013106">
    <property type="entry name" value="Ig_V-set"/>
</dbReference>
<evidence type="ECO:0000313" key="14">
    <source>
        <dbReference type="Proteomes" id="UP000281406"/>
    </source>
</evidence>
<dbReference type="EMBL" id="RJVU01053127">
    <property type="protein sequence ID" value="ROL40685.1"/>
    <property type="molecule type" value="Genomic_DNA"/>
</dbReference>
<gene>
    <name evidence="13" type="ORF">DPX16_9679</name>
</gene>
<dbReference type="InterPro" id="IPR013783">
    <property type="entry name" value="Ig-like_fold"/>
</dbReference>
<name>A0A3N0Y3C0_ANAGA</name>
<feature type="domain" description="Ig-like" evidence="12">
    <location>
        <begin position="24"/>
        <end position="141"/>
    </location>
</feature>
<feature type="transmembrane region" description="Helical" evidence="10">
    <location>
        <begin position="151"/>
        <end position="175"/>
    </location>
</feature>
<organism evidence="13 14">
    <name type="scientific">Anabarilius grahami</name>
    <name type="common">Kanglang fish</name>
    <name type="synonym">Barilius grahami</name>
    <dbReference type="NCBI Taxonomy" id="495550"/>
    <lineage>
        <taxon>Eukaryota</taxon>
        <taxon>Metazoa</taxon>
        <taxon>Chordata</taxon>
        <taxon>Craniata</taxon>
        <taxon>Vertebrata</taxon>
        <taxon>Euteleostomi</taxon>
        <taxon>Actinopterygii</taxon>
        <taxon>Neopterygii</taxon>
        <taxon>Teleostei</taxon>
        <taxon>Ostariophysi</taxon>
        <taxon>Cypriniformes</taxon>
        <taxon>Xenocyprididae</taxon>
        <taxon>Xenocypridinae</taxon>
        <taxon>Xenocypridinae incertae sedis</taxon>
        <taxon>Anabarilius</taxon>
    </lineage>
</organism>
<dbReference type="Proteomes" id="UP000281406">
    <property type="component" value="Unassembled WGS sequence"/>
</dbReference>
<comment type="subcellular location">
    <subcellularLocation>
        <location evidence="1">Membrane</location>
        <topology evidence="1">Single-pass type I membrane protein</topology>
    </subcellularLocation>
</comment>
<evidence type="ECO:0000256" key="10">
    <source>
        <dbReference type="SAM" id="Phobius"/>
    </source>
</evidence>
<evidence type="ECO:0000256" key="5">
    <source>
        <dbReference type="ARBA" id="ARBA00022989"/>
    </source>
</evidence>
<feature type="signal peptide" evidence="11">
    <location>
        <begin position="1"/>
        <end position="25"/>
    </location>
</feature>
<keyword evidence="4 11" id="KW-0732">Signal</keyword>
<keyword evidence="9" id="KW-0393">Immunoglobulin domain</keyword>
<reference evidence="13 14" key="1">
    <citation type="submission" date="2018-10" db="EMBL/GenBank/DDBJ databases">
        <title>Genome assembly for a Yunnan-Guizhou Plateau 3E fish, Anabarilius grahami (Regan), and its evolutionary and genetic applications.</title>
        <authorList>
            <person name="Jiang W."/>
        </authorList>
    </citation>
    <scope>NUCLEOTIDE SEQUENCE [LARGE SCALE GENOMIC DNA]</scope>
    <source>
        <strain evidence="13">AG-KIZ</strain>
        <tissue evidence="13">Muscle</tissue>
    </source>
</reference>
<dbReference type="InterPro" id="IPR036179">
    <property type="entry name" value="Ig-like_dom_sf"/>
</dbReference>
<keyword evidence="5 10" id="KW-1133">Transmembrane helix</keyword>
<comment type="similarity">
    <text evidence="2">Belongs to the myelin P0 protein family.</text>
</comment>
<evidence type="ECO:0000256" key="1">
    <source>
        <dbReference type="ARBA" id="ARBA00004479"/>
    </source>
</evidence>
<dbReference type="Pfam" id="PF07686">
    <property type="entry name" value="V-set"/>
    <property type="match status" value="1"/>
</dbReference>
<dbReference type="SMART" id="SM00409">
    <property type="entry name" value="IG"/>
    <property type="match status" value="1"/>
</dbReference>
<dbReference type="PANTHER" id="PTHR13869">
    <property type="entry name" value="MYELIN P0 RELATED"/>
    <property type="match status" value="1"/>
</dbReference>
<protein>
    <submittedName>
        <fullName evidence="13">Myelin protein zero-like protein 2</fullName>
    </submittedName>
</protein>
<comment type="caution">
    <text evidence="13">The sequence shown here is derived from an EMBL/GenBank/DDBJ whole genome shotgun (WGS) entry which is preliminary data.</text>
</comment>
<evidence type="ECO:0000256" key="8">
    <source>
        <dbReference type="ARBA" id="ARBA00023180"/>
    </source>
</evidence>
<dbReference type="OrthoDB" id="8916449at2759"/>
<feature type="chain" id="PRO_5018130435" evidence="11">
    <location>
        <begin position="26"/>
        <end position="199"/>
    </location>
</feature>
<evidence type="ECO:0000256" key="2">
    <source>
        <dbReference type="ARBA" id="ARBA00007180"/>
    </source>
</evidence>
<keyword evidence="7" id="KW-1015">Disulfide bond</keyword>
<evidence type="ECO:0000256" key="6">
    <source>
        <dbReference type="ARBA" id="ARBA00023136"/>
    </source>
</evidence>
<evidence type="ECO:0000256" key="9">
    <source>
        <dbReference type="ARBA" id="ARBA00023319"/>
    </source>
</evidence>
<accession>A0A3N0Y3C0</accession>
<evidence type="ECO:0000259" key="12">
    <source>
        <dbReference type="PROSITE" id="PS50835"/>
    </source>
</evidence>
<dbReference type="PANTHER" id="PTHR13869:SF21">
    <property type="entry name" value="MYELIN PROTEIN ZERO-LIKE PROTEIN 2"/>
    <property type="match status" value="1"/>
</dbReference>
<evidence type="ECO:0000313" key="13">
    <source>
        <dbReference type="EMBL" id="ROL40685.1"/>
    </source>
</evidence>
<evidence type="ECO:0000256" key="3">
    <source>
        <dbReference type="ARBA" id="ARBA00022692"/>
    </source>
</evidence>
<dbReference type="InterPro" id="IPR000920">
    <property type="entry name" value="Myelin_P0-rel"/>
</dbReference>
<dbReference type="GO" id="GO:0005886">
    <property type="term" value="C:plasma membrane"/>
    <property type="evidence" value="ECO:0007669"/>
    <property type="project" value="TreeGrafter"/>
</dbReference>
<dbReference type="InterPro" id="IPR007110">
    <property type="entry name" value="Ig-like_dom"/>
</dbReference>
<keyword evidence="6 10" id="KW-0472">Membrane</keyword>
<dbReference type="PRINTS" id="PR00213">
    <property type="entry name" value="MYELINP0"/>
</dbReference>
<keyword evidence="8" id="KW-0325">Glycoprotein</keyword>
<dbReference type="SUPFAM" id="SSF48726">
    <property type="entry name" value="Immunoglobulin"/>
    <property type="match status" value="1"/>
</dbReference>
<keyword evidence="14" id="KW-1185">Reference proteome</keyword>